<accession>A0ABU2ZTT3</accession>
<dbReference type="Pfam" id="PF15071">
    <property type="entry name" value="TMEM220"/>
    <property type="match status" value="1"/>
</dbReference>
<keyword evidence="1" id="KW-0472">Membrane</keyword>
<sequence length="131" mass="15057">MSPKSITLNLGGLVFLLFAYWQFNDQSQYGNTDAWAWIVIYTLSAILSFSCATSYVRPAVLYIWFGFTIGALTFRLQDDQGNFDLSRLDPSKIWNQDQTLMIQNSNESSGLLILVCWALLMLYLNNNHREK</sequence>
<dbReference type="Proteomes" id="UP001253545">
    <property type="component" value="Unassembled WGS sequence"/>
</dbReference>
<organism evidence="2 3">
    <name type="scientific">Glaciecola petra</name>
    <dbReference type="NCBI Taxonomy" id="3075602"/>
    <lineage>
        <taxon>Bacteria</taxon>
        <taxon>Pseudomonadati</taxon>
        <taxon>Pseudomonadota</taxon>
        <taxon>Gammaproteobacteria</taxon>
        <taxon>Alteromonadales</taxon>
        <taxon>Alteromonadaceae</taxon>
        <taxon>Glaciecola</taxon>
    </lineage>
</organism>
<gene>
    <name evidence="2" type="ORF">RM552_08200</name>
</gene>
<dbReference type="EMBL" id="JAVRHX010000002">
    <property type="protein sequence ID" value="MDT0594817.1"/>
    <property type="molecule type" value="Genomic_DNA"/>
</dbReference>
<feature type="transmembrane region" description="Helical" evidence="1">
    <location>
        <begin position="108"/>
        <end position="125"/>
    </location>
</feature>
<reference evidence="2 3" key="1">
    <citation type="submission" date="2023-09" db="EMBL/GenBank/DDBJ databases">
        <authorList>
            <person name="Rey-Velasco X."/>
        </authorList>
    </citation>
    <scope>NUCLEOTIDE SEQUENCE [LARGE SCALE GENOMIC DNA]</scope>
    <source>
        <strain evidence="2 3">P117</strain>
    </source>
</reference>
<evidence type="ECO:0000313" key="3">
    <source>
        <dbReference type="Proteomes" id="UP001253545"/>
    </source>
</evidence>
<comment type="caution">
    <text evidence="2">The sequence shown here is derived from an EMBL/GenBank/DDBJ whole genome shotgun (WGS) entry which is preliminary data.</text>
</comment>
<evidence type="ECO:0000313" key="2">
    <source>
        <dbReference type="EMBL" id="MDT0594817.1"/>
    </source>
</evidence>
<keyword evidence="3" id="KW-1185">Reference proteome</keyword>
<proteinExistence type="predicted"/>
<feature type="transmembrane region" description="Helical" evidence="1">
    <location>
        <begin position="7"/>
        <end position="23"/>
    </location>
</feature>
<dbReference type="InterPro" id="IPR029377">
    <property type="entry name" value="TMEM220"/>
</dbReference>
<protein>
    <submittedName>
        <fullName evidence="2">Transmembrane 220 family protein</fullName>
    </submittedName>
</protein>
<evidence type="ECO:0000256" key="1">
    <source>
        <dbReference type="SAM" id="Phobius"/>
    </source>
</evidence>
<feature type="transmembrane region" description="Helical" evidence="1">
    <location>
        <begin position="59"/>
        <end position="76"/>
    </location>
</feature>
<dbReference type="RefSeq" id="WP_311368341.1">
    <property type="nucleotide sequence ID" value="NZ_JAVRHX010000002.1"/>
</dbReference>
<name>A0ABU2ZTT3_9ALTE</name>
<feature type="transmembrane region" description="Helical" evidence="1">
    <location>
        <begin position="35"/>
        <end position="52"/>
    </location>
</feature>
<keyword evidence="1 2" id="KW-0812">Transmembrane</keyword>
<keyword evidence="1" id="KW-1133">Transmembrane helix</keyword>